<evidence type="ECO:0000313" key="2">
    <source>
        <dbReference type="Proteomes" id="UP000299102"/>
    </source>
</evidence>
<dbReference type="Proteomes" id="UP000299102">
    <property type="component" value="Unassembled WGS sequence"/>
</dbReference>
<keyword evidence="2" id="KW-1185">Reference proteome</keyword>
<dbReference type="AlphaFoldDB" id="A0A4C1ZU22"/>
<accession>A0A4C1ZU22</accession>
<protein>
    <submittedName>
        <fullName evidence="1">Uncharacterized protein</fullName>
    </submittedName>
</protein>
<comment type="caution">
    <text evidence="1">The sequence shown here is derived from an EMBL/GenBank/DDBJ whole genome shotgun (WGS) entry which is preliminary data.</text>
</comment>
<sequence length="129" mass="14460">MYAGVRRIVFVANSVDISSIFHIIYKRYILDAITTRVILQMQVQSRSRFDAGNISSSEPLFLYHVVGCLKDHQIHSVHVHDSSEVAAYTVTCRPVKKSSGGSFHPSLYFVSINPYPSDIPVLPNKLATH</sequence>
<gene>
    <name evidence="1" type="ORF">EVAR_12327_1</name>
</gene>
<dbReference type="EMBL" id="BGZK01002127">
    <property type="protein sequence ID" value="GBP90942.1"/>
    <property type="molecule type" value="Genomic_DNA"/>
</dbReference>
<name>A0A4C1ZU22_EUMVA</name>
<organism evidence="1 2">
    <name type="scientific">Eumeta variegata</name>
    <name type="common">Bagworm moth</name>
    <name type="synonym">Eumeta japonica</name>
    <dbReference type="NCBI Taxonomy" id="151549"/>
    <lineage>
        <taxon>Eukaryota</taxon>
        <taxon>Metazoa</taxon>
        <taxon>Ecdysozoa</taxon>
        <taxon>Arthropoda</taxon>
        <taxon>Hexapoda</taxon>
        <taxon>Insecta</taxon>
        <taxon>Pterygota</taxon>
        <taxon>Neoptera</taxon>
        <taxon>Endopterygota</taxon>
        <taxon>Lepidoptera</taxon>
        <taxon>Glossata</taxon>
        <taxon>Ditrysia</taxon>
        <taxon>Tineoidea</taxon>
        <taxon>Psychidae</taxon>
        <taxon>Oiketicinae</taxon>
        <taxon>Eumeta</taxon>
    </lineage>
</organism>
<proteinExistence type="predicted"/>
<evidence type="ECO:0000313" key="1">
    <source>
        <dbReference type="EMBL" id="GBP90942.1"/>
    </source>
</evidence>
<reference evidence="1 2" key="1">
    <citation type="journal article" date="2019" name="Commun. Biol.">
        <title>The bagworm genome reveals a unique fibroin gene that provides high tensile strength.</title>
        <authorList>
            <person name="Kono N."/>
            <person name="Nakamura H."/>
            <person name="Ohtoshi R."/>
            <person name="Tomita M."/>
            <person name="Numata K."/>
            <person name="Arakawa K."/>
        </authorList>
    </citation>
    <scope>NUCLEOTIDE SEQUENCE [LARGE SCALE GENOMIC DNA]</scope>
</reference>